<evidence type="ECO:0000256" key="2">
    <source>
        <dbReference type="ARBA" id="ARBA00022490"/>
    </source>
</evidence>
<dbReference type="InterPro" id="IPR004088">
    <property type="entry name" value="KH_dom_type_1"/>
</dbReference>
<accession>A0AAN6GIK1</accession>
<dbReference type="Proteomes" id="UP001176517">
    <property type="component" value="Unassembled WGS sequence"/>
</dbReference>
<dbReference type="Pfam" id="PF21262">
    <property type="entry name" value="RRP40_S1"/>
    <property type="match status" value="1"/>
</dbReference>
<dbReference type="GO" id="GO:0071035">
    <property type="term" value="P:nuclear polyadenylation-dependent rRNA catabolic process"/>
    <property type="evidence" value="ECO:0007669"/>
    <property type="project" value="TreeGrafter"/>
</dbReference>
<feature type="non-terminal residue" evidence="7">
    <location>
        <position position="1"/>
    </location>
</feature>
<dbReference type="GO" id="GO:0071038">
    <property type="term" value="P:TRAMP-dependent tRNA surveillance pathway"/>
    <property type="evidence" value="ECO:0007669"/>
    <property type="project" value="TreeGrafter"/>
</dbReference>
<dbReference type="InterPro" id="IPR036612">
    <property type="entry name" value="KH_dom_type_1_sf"/>
</dbReference>
<dbReference type="GO" id="GO:0071034">
    <property type="term" value="P:CUT catabolic process"/>
    <property type="evidence" value="ECO:0007669"/>
    <property type="project" value="TreeGrafter"/>
</dbReference>
<reference evidence="7" key="1">
    <citation type="journal article" date="2023" name="PhytoFront">
        <title>Draft Genome Resources of Seven Strains of Tilletia horrida, Causal Agent of Kernel Smut of Rice.</title>
        <authorList>
            <person name="Khanal S."/>
            <person name="Antony Babu S."/>
            <person name="Zhou X.G."/>
        </authorList>
    </citation>
    <scope>NUCLEOTIDE SEQUENCE</scope>
    <source>
        <strain evidence="7">TX6</strain>
    </source>
</reference>
<feature type="compositionally biased region" description="Acidic residues" evidence="5">
    <location>
        <begin position="185"/>
        <end position="200"/>
    </location>
</feature>
<proteinExistence type="predicted"/>
<gene>
    <name evidence="7" type="primary">RRP40</name>
    <name evidence="7" type="ORF">OC846_006514</name>
</gene>
<dbReference type="GO" id="GO:0000177">
    <property type="term" value="C:cytoplasmic exosome (RNase complex)"/>
    <property type="evidence" value="ECO:0007669"/>
    <property type="project" value="TreeGrafter"/>
</dbReference>
<keyword evidence="3" id="KW-0271">Exosome</keyword>
<dbReference type="GO" id="GO:0000176">
    <property type="term" value="C:nuclear exosome (RNase complex)"/>
    <property type="evidence" value="ECO:0007669"/>
    <property type="project" value="TreeGrafter"/>
</dbReference>
<evidence type="ECO:0000313" key="8">
    <source>
        <dbReference type="Proteomes" id="UP001176517"/>
    </source>
</evidence>
<evidence type="ECO:0000256" key="1">
    <source>
        <dbReference type="ARBA" id="ARBA00004123"/>
    </source>
</evidence>
<evidence type="ECO:0000256" key="4">
    <source>
        <dbReference type="ARBA" id="ARBA00022884"/>
    </source>
</evidence>
<organism evidence="7 8">
    <name type="scientific">Tilletia horrida</name>
    <dbReference type="NCBI Taxonomy" id="155126"/>
    <lineage>
        <taxon>Eukaryota</taxon>
        <taxon>Fungi</taxon>
        <taxon>Dikarya</taxon>
        <taxon>Basidiomycota</taxon>
        <taxon>Ustilaginomycotina</taxon>
        <taxon>Exobasidiomycetes</taxon>
        <taxon>Tilletiales</taxon>
        <taxon>Tilletiaceae</taxon>
        <taxon>Tilletia</taxon>
    </lineage>
</organism>
<dbReference type="GO" id="GO:0034475">
    <property type="term" value="P:U4 snRNA 3'-end processing"/>
    <property type="evidence" value="ECO:0007669"/>
    <property type="project" value="TreeGrafter"/>
</dbReference>
<dbReference type="PANTHER" id="PTHR21321">
    <property type="entry name" value="PNAS-3 RELATED"/>
    <property type="match status" value="1"/>
</dbReference>
<comment type="caution">
    <text evidence="7">The sequence shown here is derived from an EMBL/GenBank/DDBJ whole genome shotgun (WGS) entry which is preliminary data.</text>
</comment>
<dbReference type="SUPFAM" id="SSF54791">
    <property type="entry name" value="Eukaryotic type KH-domain (KH-domain type I)"/>
    <property type="match status" value="1"/>
</dbReference>
<evidence type="ECO:0000259" key="6">
    <source>
        <dbReference type="Pfam" id="PF15985"/>
    </source>
</evidence>
<dbReference type="GO" id="GO:0003723">
    <property type="term" value="F:RNA binding"/>
    <property type="evidence" value="ECO:0007669"/>
    <property type="project" value="UniProtKB-KW"/>
</dbReference>
<dbReference type="Pfam" id="PF15985">
    <property type="entry name" value="KH_6"/>
    <property type="match status" value="1"/>
</dbReference>
<dbReference type="AlphaFoldDB" id="A0AAN6GIK1"/>
<dbReference type="Gene3D" id="2.40.50.140">
    <property type="entry name" value="Nucleic acid-binding proteins"/>
    <property type="match status" value="1"/>
</dbReference>
<feature type="domain" description="K Homology" evidence="6">
    <location>
        <begin position="82"/>
        <end position="127"/>
    </location>
</feature>
<dbReference type="FunFam" id="2.40.50.140:FF:000127">
    <property type="entry name" value="Exosome complex component RRP40"/>
    <property type="match status" value="1"/>
</dbReference>
<keyword evidence="2" id="KW-0963">Cytoplasm</keyword>
<name>A0AAN6GIK1_9BASI</name>
<dbReference type="GO" id="GO:0000467">
    <property type="term" value="P:exonucleolytic trimming to generate mature 3'-end of 5.8S rRNA from tricistronic rRNA transcript (SSU-rRNA, 5.8S rRNA, LSU-rRNA)"/>
    <property type="evidence" value="ECO:0007669"/>
    <property type="project" value="TreeGrafter"/>
</dbReference>
<evidence type="ECO:0000313" key="7">
    <source>
        <dbReference type="EMBL" id="KAK0543150.1"/>
    </source>
</evidence>
<keyword evidence="8" id="KW-1185">Reference proteome</keyword>
<dbReference type="GO" id="GO:0071051">
    <property type="term" value="P:poly(A)-dependent snoRNA 3'-end processing"/>
    <property type="evidence" value="ECO:0007669"/>
    <property type="project" value="TreeGrafter"/>
</dbReference>
<keyword evidence="4" id="KW-0694">RNA-binding</keyword>
<dbReference type="Gene3D" id="3.30.1370.10">
    <property type="entry name" value="K Homology domain, type 1"/>
    <property type="match status" value="1"/>
</dbReference>
<sequence>RGPDFYTVSLLSSHTAALPVLAFEGATKRHRPNLRVGSLVYARVVSAERHTDPELSCVNPVNGKSDGLGELKVAEREVGCAMVFKISLGLASSLLHPAHPLLGRIAAHFPFESAIGHNGLLWARTAQPAHLIALGRILNTADTLSLSSVLPSDSAEQDGSAAAQARWKKEGSGGGAMRRGKVEEDGSEGEEEDEAMEVDEALGVSAKKKQKSGTTSIQAQEAARLRGALSVSQVKQIVGGFL</sequence>
<dbReference type="InterPro" id="IPR012340">
    <property type="entry name" value="NA-bd_OB-fold"/>
</dbReference>
<feature type="region of interest" description="Disordered" evidence="5">
    <location>
        <begin position="150"/>
        <end position="218"/>
    </location>
</feature>
<evidence type="ECO:0000256" key="5">
    <source>
        <dbReference type="SAM" id="MobiDB-lite"/>
    </source>
</evidence>
<evidence type="ECO:0000256" key="3">
    <source>
        <dbReference type="ARBA" id="ARBA00022835"/>
    </source>
</evidence>
<dbReference type="EMBL" id="JAPDMZ010000395">
    <property type="protein sequence ID" value="KAK0543150.1"/>
    <property type="molecule type" value="Genomic_DNA"/>
</dbReference>
<dbReference type="InterPro" id="IPR026699">
    <property type="entry name" value="Exosome_RNA_bind1/RRP40/RRP4"/>
</dbReference>
<comment type="subcellular location">
    <subcellularLocation>
        <location evidence="1">Nucleus</location>
    </subcellularLocation>
</comment>
<dbReference type="SUPFAM" id="SSF50249">
    <property type="entry name" value="Nucleic acid-binding proteins"/>
    <property type="match status" value="1"/>
</dbReference>
<dbReference type="PANTHER" id="PTHR21321:SF1">
    <property type="entry name" value="EXOSOME COMPLEX COMPONENT RRP40"/>
    <property type="match status" value="1"/>
</dbReference>
<protein>
    <submittedName>
        <fullName evidence="7">Exosome non-catalytic core subunit rrp40</fullName>
    </submittedName>
</protein>